<dbReference type="CDD" id="cd01837">
    <property type="entry name" value="SGNH_plant_lipase_like"/>
    <property type="match status" value="1"/>
</dbReference>
<dbReference type="InterPro" id="IPR001087">
    <property type="entry name" value="GDSL"/>
</dbReference>
<dbReference type="Pfam" id="PF00657">
    <property type="entry name" value="Lipase_GDSL"/>
    <property type="match status" value="1"/>
</dbReference>
<dbReference type="Proteomes" id="UP000623129">
    <property type="component" value="Unassembled WGS sequence"/>
</dbReference>
<comment type="similarity">
    <text evidence="1">Belongs to the 'GDSL' lipolytic enzyme family.</text>
</comment>
<dbReference type="InterPro" id="IPR050592">
    <property type="entry name" value="GDSL_lipolytic_enzyme"/>
</dbReference>
<feature type="chain" id="PRO_5032984965" evidence="2">
    <location>
        <begin position="23"/>
        <end position="296"/>
    </location>
</feature>
<dbReference type="GO" id="GO:0016788">
    <property type="term" value="F:hydrolase activity, acting on ester bonds"/>
    <property type="evidence" value="ECO:0007669"/>
    <property type="project" value="InterPro"/>
</dbReference>
<name>A0A833VBB9_9POAL</name>
<sequence length="296" mass="32723">METKFLYIFLLLANVSVLQSNAVVPQVPALIVFGDSITDPGNNNGLKSSWAKCNFPPYGRDFQDQRATGRFSNGKIPPDFFASQLGIKEYLPAYLDPELSDEDLPSGVSFASGGAGFDDISAKLAAGYTLWDQLQMFKEYKRKIETVAGIERASKIVSDSIYIILAGSNDIMTTYLTSNIRSNYDLPSYVNYLVQAASSFNKNLYDLGARKIGVVGVPPLGCVPAVRTLRGGITRECVDIDNQAALLFNTELSAEMTRLALELPGSKIIYMDVYNILLDLIMNSSHYGTYYRLYQF</sequence>
<dbReference type="AlphaFoldDB" id="A0A833VBB9"/>
<organism evidence="3 4">
    <name type="scientific">Carex littledalei</name>
    <dbReference type="NCBI Taxonomy" id="544730"/>
    <lineage>
        <taxon>Eukaryota</taxon>
        <taxon>Viridiplantae</taxon>
        <taxon>Streptophyta</taxon>
        <taxon>Embryophyta</taxon>
        <taxon>Tracheophyta</taxon>
        <taxon>Spermatophyta</taxon>
        <taxon>Magnoliopsida</taxon>
        <taxon>Liliopsida</taxon>
        <taxon>Poales</taxon>
        <taxon>Cyperaceae</taxon>
        <taxon>Cyperoideae</taxon>
        <taxon>Cariceae</taxon>
        <taxon>Carex</taxon>
        <taxon>Carex subgen. Euthyceras</taxon>
    </lineage>
</organism>
<dbReference type="Gene3D" id="3.40.50.1110">
    <property type="entry name" value="SGNH hydrolase"/>
    <property type="match status" value="1"/>
</dbReference>
<evidence type="ECO:0000256" key="1">
    <source>
        <dbReference type="ARBA" id="ARBA00008668"/>
    </source>
</evidence>
<evidence type="ECO:0000313" key="3">
    <source>
        <dbReference type="EMBL" id="KAF3332231.1"/>
    </source>
</evidence>
<keyword evidence="4" id="KW-1185">Reference proteome</keyword>
<dbReference type="InterPro" id="IPR036514">
    <property type="entry name" value="SGNH_hydro_sf"/>
</dbReference>
<dbReference type="OrthoDB" id="610985at2759"/>
<accession>A0A833VBB9</accession>
<keyword evidence="2" id="KW-0732">Signal</keyword>
<comment type="caution">
    <text evidence="3">The sequence shown here is derived from an EMBL/GenBank/DDBJ whole genome shotgun (WGS) entry which is preliminary data.</text>
</comment>
<evidence type="ECO:0000313" key="4">
    <source>
        <dbReference type="Proteomes" id="UP000623129"/>
    </source>
</evidence>
<dbReference type="PANTHER" id="PTHR45642">
    <property type="entry name" value="GDSL ESTERASE/LIPASE EXL3"/>
    <property type="match status" value="1"/>
</dbReference>
<dbReference type="InterPro" id="IPR035669">
    <property type="entry name" value="SGNH_plant_lipase-like"/>
</dbReference>
<proteinExistence type="inferred from homology"/>
<protein>
    <submittedName>
        <fullName evidence="3">GDSL esterase/lipase EXL3-like protein</fullName>
    </submittedName>
</protein>
<dbReference type="EMBL" id="SWLB01000011">
    <property type="protein sequence ID" value="KAF3332231.1"/>
    <property type="molecule type" value="Genomic_DNA"/>
</dbReference>
<evidence type="ECO:0000256" key="2">
    <source>
        <dbReference type="SAM" id="SignalP"/>
    </source>
</evidence>
<feature type="signal peptide" evidence="2">
    <location>
        <begin position="1"/>
        <end position="22"/>
    </location>
</feature>
<dbReference type="PANTHER" id="PTHR45642:SF95">
    <property type="entry name" value="GDSL-LIKE LIPASE_ACYLHYDROLASE FAMILY PROTEIN, EXPRESSED"/>
    <property type="match status" value="1"/>
</dbReference>
<gene>
    <name evidence="3" type="ORF">FCM35_KLT01808</name>
</gene>
<reference evidence="3" key="1">
    <citation type="submission" date="2020-01" db="EMBL/GenBank/DDBJ databases">
        <title>Genome sequence of Kobresia littledalei, the first chromosome-level genome in the family Cyperaceae.</title>
        <authorList>
            <person name="Qu G."/>
        </authorList>
    </citation>
    <scope>NUCLEOTIDE SEQUENCE</scope>
    <source>
        <strain evidence="3">C.B.Clarke</strain>
        <tissue evidence="3">Leaf</tissue>
    </source>
</reference>